<reference evidence="1" key="1">
    <citation type="submission" date="2018-11" db="EMBL/GenBank/DDBJ databases">
        <authorList>
            <person name="Grassa J C."/>
        </authorList>
    </citation>
    <scope>NUCLEOTIDE SEQUENCE [LARGE SCALE GENOMIC DNA]</scope>
</reference>
<dbReference type="EMBL" id="UZAU01000358">
    <property type="status" value="NOT_ANNOTATED_CDS"/>
    <property type="molecule type" value="Genomic_DNA"/>
</dbReference>
<dbReference type="EnsemblPlants" id="evm.model.04.127">
    <property type="protein sequence ID" value="cds.evm.model.04.127"/>
    <property type="gene ID" value="evm.TU.04.127"/>
</dbReference>
<evidence type="ECO:0000313" key="1">
    <source>
        <dbReference type="EnsemblPlants" id="cds.evm.model.04.127"/>
    </source>
</evidence>
<reference evidence="1" key="2">
    <citation type="submission" date="2021-03" db="UniProtKB">
        <authorList>
            <consortium name="EnsemblPlants"/>
        </authorList>
    </citation>
    <scope>IDENTIFICATION</scope>
</reference>
<keyword evidence="2" id="KW-1185">Reference proteome</keyword>
<dbReference type="Gramene" id="evm.model.04.127">
    <property type="protein sequence ID" value="cds.evm.model.04.127"/>
    <property type="gene ID" value="evm.TU.04.127"/>
</dbReference>
<protein>
    <submittedName>
        <fullName evidence="1">Uncharacterized protein</fullName>
    </submittedName>
</protein>
<proteinExistence type="predicted"/>
<accession>A0A803PCE7</accession>
<dbReference type="AlphaFoldDB" id="A0A803PCE7"/>
<dbReference type="Proteomes" id="UP000596661">
    <property type="component" value="Chromosome 4"/>
</dbReference>
<sequence>MASSSSPVNLSLERVSIIHLEEEQEEPAVSYEGPLIDETESAMSARPDFQGSGGAVNLIVTNHEENRGLIFSLAVLSDNNGSKGWEAEQWEACVSGNIVDKVAAIHGPLVSLNVAVLLGNEFIGVGGAIRVA</sequence>
<organism evidence="1 2">
    <name type="scientific">Cannabis sativa</name>
    <name type="common">Hemp</name>
    <name type="synonym">Marijuana</name>
    <dbReference type="NCBI Taxonomy" id="3483"/>
    <lineage>
        <taxon>Eukaryota</taxon>
        <taxon>Viridiplantae</taxon>
        <taxon>Streptophyta</taxon>
        <taxon>Embryophyta</taxon>
        <taxon>Tracheophyta</taxon>
        <taxon>Spermatophyta</taxon>
        <taxon>Magnoliopsida</taxon>
        <taxon>eudicotyledons</taxon>
        <taxon>Gunneridae</taxon>
        <taxon>Pentapetalae</taxon>
        <taxon>rosids</taxon>
        <taxon>fabids</taxon>
        <taxon>Rosales</taxon>
        <taxon>Cannabaceae</taxon>
        <taxon>Cannabis</taxon>
    </lineage>
</organism>
<evidence type="ECO:0000313" key="2">
    <source>
        <dbReference type="Proteomes" id="UP000596661"/>
    </source>
</evidence>
<name>A0A803PCE7_CANSA</name>